<evidence type="ECO:0000256" key="6">
    <source>
        <dbReference type="SAM" id="MobiDB-lite"/>
    </source>
</evidence>
<dbReference type="Pfam" id="PF04586">
    <property type="entry name" value="Peptidase_S78"/>
    <property type="match status" value="1"/>
</dbReference>
<feature type="region of interest" description="Disordered" evidence="6">
    <location>
        <begin position="150"/>
        <end position="178"/>
    </location>
</feature>
<dbReference type="InterPro" id="IPR054613">
    <property type="entry name" value="Peptidase_S78_dom"/>
</dbReference>
<name>A0A386KP06_9CAUD</name>
<evidence type="ECO:0000256" key="2">
    <source>
        <dbReference type="ARBA" id="ARBA00022670"/>
    </source>
</evidence>
<keyword evidence="4" id="KW-0118">Viral capsid assembly</keyword>
<keyword evidence="1" id="KW-1188">Viral release from host cell</keyword>
<dbReference type="Proteomes" id="UP000282283">
    <property type="component" value="Genome"/>
</dbReference>
<sequence length="529" mass="57306">MTDPKERRELHLRAAVSETEEQRSVTGVGVPYGETITIWGQRERLAPGSVRAEGAKLFSRHRDPIGLVTEARDDETGWHPTAVFSRTQTADEAYTLARDGVLDGLSIGFDPVEWHVERDDAGDVIVYDVVDVREVSLVPFPAYPSARVDTVRELPENTPNRSQEDNTMPENDQERGDDVREIREQLQDLGRRVDAGMSYRAAEPAVDERSAGEWLRGIVTGDADMIREYETLVERAYAGGTSADGILTPAYVGDTIRLIESPNALASIFATGVLPSKGLKLEYAEITGDTIDVKEQENEGDDLTSGKITLGVKHADIKTYGGVLEMSRQKIERTTNVNVLDLHLRALSLRAGRRKAAVLRAHYAAVVAANATNPDRVAVVSDAANYVQWVGAIIDAAEHFQDLGLPLDALVADKTKFKELAALTDKNGRPLMIVSGTGDNTVGTISPKALGGNLAGVDVRLNLKQTEPGAAFVNGEAIRQYNGPVVELADENIVNLSKQFGVYYYAANATEIPDAIVPVVSAAPAPVEG</sequence>
<keyword evidence="5" id="KW-1273">Viral capsid maturation</keyword>
<dbReference type="SUPFAM" id="SSF56563">
    <property type="entry name" value="Major capsid protein gp5"/>
    <property type="match status" value="1"/>
</dbReference>
<dbReference type="GeneID" id="62648743"/>
<dbReference type="NCBIfam" id="TIGR01543">
    <property type="entry name" value="proheadase_HK97"/>
    <property type="match status" value="1"/>
</dbReference>
<evidence type="ECO:0000256" key="3">
    <source>
        <dbReference type="ARBA" id="ARBA00022801"/>
    </source>
</evidence>
<evidence type="ECO:0000313" key="9">
    <source>
        <dbReference type="Proteomes" id="UP000282283"/>
    </source>
</evidence>
<dbReference type="GO" id="GO:0046797">
    <property type="term" value="P:viral procapsid maturation"/>
    <property type="evidence" value="ECO:0007669"/>
    <property type="project" value="UniProtKB-KW"/>
</dbReference>
<accession>A0A386KP06</accession>
<proteinExistence type="predicted"/>
<keyword evidence="2 8" id="KW-0645">Protease</keyword>
<evidence type="ECO:0000256" key="1">
    <source>
        <dbReference type="ARBA" id="ARBA00022612"/>
    </source>
</evidence>
<evidence type="ECO:0000256" key="5">
    <source>
        <dbReference type="ARBA" id="ARBA00023045"/>
    </source>
</evidence>
<dbReference type="GO" id="GO:0008233">
    <property type="term" value="F:peptidase activity"/>
    <property type="evidence" value="ECO:0007669"/>
    <property type="project" value="UniProtKB-KW"/>
</dbReference>
<protein>
    <submittedName>
        <fullName evidence="8">Major capsid and protease fusion protein</fullName>
    </submittedName>
</protein>
<dbReference type="KEGG" id="vg:62648743"/>
<dbReference type="GO" id="GO:0006508">
    <property type="term" value="P:proteolysis"/>
    <property type="evidence" value="ECO:0007669"/>
    <property type="project" value="UniProtKB-KW"/>
</dbReference>
<gene>
    <name evidence="8" type="primary">6</name>
    <name evidence="8" type="ORF">SEA_EFEKO_6</name>
</gene>
<feature type="compositionally biased region" description="Polar residues" evidence="6">
    <location>
        <begin position="157"/>
        <end position="170"/>
    </location>
</feature>
<keyword evidence="9" id="KW-1185">Reference proteome</keyword>
<reference evidence="8 9" key="1">
    <citation type="submission" date="2018-08" db="EMBL/GenBank/DDBJ databases">
        <authorList>
            <person name="Franke B.K."/>
            <person name="Bonilla J.A."/>
            <person name="Klyczek K."/>
            <person name="Garlena R.A."/>
            <person name="Russell D.A."/>
            <person name="Pope W.H."/>
            <person name="Jacobs-Sera D."/>
            <person name="Hatfull G.F."/>
        </authorList>
    </citation>
    <scope>NUCLEOTIDE SEQUENCE [LARGE SCALE GENOMIC DNA]</scope>
</reference>
<feature type="domain" description="Prohead serine protease" evidence="7">
    <location>
        <begin position="23"/>
        <end position="157"/>
    </location>
</feature>
<dbReference type="EMBL" id="MH825700">
    <property type="protein sequence ID" value="AYD86253.1"/>
    <property type="molecule type" value="Genomic_DNA"/>
</dbReference>
<dbReference type="RefSeq" id="YP_009996818.1">
    <property type="nucleotide sequence ID" value="NC_052941.1"/>
</dbReference>
<evidence type="ECO:0000259" key="7">
    <source>
        <dbReference type="Pfam" id="PF04586"/>
    </source>
</evidence>
<organism evidence="8 9">
    <name type="scientific">Microbacterium phage Efeko</name>
    <dbReference type="NCBI Taxonomy" id="2315704"/>
    <lineage>
        <taxon>Viruses</taxon>
        <taxon>Duplodnaviria</taxon>
        <taxon>Heunggongvirae</taxon>
        <taxon>Uroviricota</taxon>
        <taxon>Caudoviricetes</taxon>
        <taxon>Orlajensenviridae</taxon>
        <taxon>Pelczarvirinae</taxon>
        <taxon>Efekovirus</taxon>
        <taxon>Efekovirus efeko</taxon>
        <taxon>Efkovirus efeko</taxon>
    </lineage>
</organism>
<keyword evidence="3" id="KW-0378">Hydrolase</keyword>
<evidence type="ECO:0000313" key="8">
    <source>
        <dbReference type="EMBL" id="AYD86253.1"/>
    </source>
</evidence>
<evidence type="ECO:0000256" key="4">
    <source>
        <dbReference type="ARBA" id="ARBA00022950"/>
    </source>
</evidence>
<dbReference type="InterPro" id="IPR006433">
    <property type="entry name" value="Prohead_protease"/>
</dbReference>